<dbReference type="PANTHER" id="PTHR34072">
    <property type="entry name" value="ENZYMATIC POLYPROTEIN-RELATED"/>
    <property type="match status" value="1"/>
</dbReference>
<protein>
    <submittedName>
        <fullName evidence="3">Transposon Tf2-1 polyprotein isoform X1</fullName>
    </submittedName>
</protein>
<organism evidence="3 4">
    <name type="scientific">Cucumis melo var. makuwa</name>
    <name type="common">Oriental melon</name>
    <dbReference type="NCBI Taxonomy" id="1194695"/>
    <lineage>
        <taxon>Eukaryota</taxon>
        <taxon>Viridiplantae</taxon>
        <taxon>Streptophyta</taxon>
        <taxon>Embryophyta</taxon>
        <taxon>Tracheophyta</taxon>
        <taxon>Spermatophyta</taxon>
        <taxon>Magnoliopsida</taxon>
        <taxon>eudicotyledons</taxon>
        <taxon>Gunneridae</taxon>
        <taxon>Pentapetalae</taxon>
        <taxon>rosids</taxon>
        <taxon>fabids</taxon>
        <taxon>Cucurbitales</taxon>
        <taxon>Cucurbitaceae</taxon>
        <taxon>Benincaseae</taxon>
        <taxon>Cucumis</taxon>
    </lineage>
</organism>
<dbReference type="InterPro" id="IPR043128">
    <property type="entry name" value="Rev_trsase/Diguanyl_cyclase"/>
</dbReference>
<feature type="chain" id="PRO_5023063012" evidence="1">
    <location>
        <begin position="19"/>
        <end position="191"/>
    </location>
</feature>
<name>A0A5D3DRZ6_CUCMM</name>
<feature type="signal peptide" evidence="1">
    <location>
        <begin position="1"/>
        <end position="18"/>
    </location>
</feature>
<dbReference type="PANTHER" id="PTHR34072:SF50">
    <property type="entry name" value="NUCLEOTIDYLTRANSFERASE, RIBONUCLEASE H"/>
    <property type="match status" value="1"/>
</dbReference>
<dbReference type="EMBL" id="SSTD01003515">
    <property type="protein sequence ID" value="TYK26199.1"/>
    <property type="molecule type" value="Genomic_DNA"/>
</dbReference>
<accession>A0A5D3DRZ6</accession>
<proteinExistence type="predicted"/>
<keyword evidence="1" id="KW-0732">Signal</keyword>
<sequence>MLPFLRIVLSFSLAYFKGRVKVGAYKWTGEAQMAFEKLKMAMMTLPVLAMPNFNLPFEIETDASGYGVGAVLTQAKWPIASFNQTLSMRDRAKQSMRERVDCSHVCCAEVEAIFVREEVVEKTDKRVIQSQYQKWIAKLLGYSFEVVYKPNLENKAVDALSRVPPTVHLNHISALALLDLAIIQEEVKNDQ</sequence>
<dbReference type="Gene3D" id="3.30.70.270">
    <property type="match status" value="1"/>
</dbReference>
<dbReference type="SUPFAM" id="SSF56672">
    <property type="entry name" value="DNA/RNA polymerases"/>
    <property type="match status" value="1"/>
</dbReference>
<reference evidence="3 4" key="1">
    <citation type="submission" date="2019-08" db="EMBL/GenBank/DDBJ databases">
        <title>Draft genome sequences of two oriental melons (Cucumis melo L. var makuwa).</title>
        <authorList>
            <person name="Kwon S.-Y."/>
        </authorList>
    </citation>
    <scope>NUCLEOTIDE SEQUENCE [LARGE SCALE GENOMIC DNA]</scope>
    <source>
        <strain evidence="4">cv. Chang Bougi</strain>
        <tissue evidence="3">Leaf</tissue>
    </source>
</reference>
<dbReference type="Proteomes" id="UP000321947">
    <property type="component" value="Unassembled WGS sequence"/>
</dbReference>
<dbReference type="Pfam" id="PF17919">
    <property type="entry name" value="RT_RNaseH_2"/>
    <property type="match status" value="1"/>
</dbReference>
<evidence type="ECO:0000313" key="4">
    <source>
        <dbReference type="Proteomes" id="UP000321947"/>
    </source>
</evidence>
<feature type="domain" description="Reverse transcriptase/retrotransposon-derived protein RNase H-like" evidence="2">
    <location>
        <begin position="27"/>
        <end position="100"/>
    </location>
</feature>
<gene>
    <name evidence="3" type="ORF">E5676_scaffold111G001280</name>
</gene>
<evidence type="ECO:0000256" key="1">
    <source>
        <dbReference type="SAM" id="SignalP"/>
    </source>
</evidence>
<dbReference type="InterPro" id="IPR041577">
    <property type="entry name" value="RT_RNaseH_2"/>
</dbReference>
<dbReference type="InterPro" id="IPR043502">
    <property type="entry name" value="DNA/RNA_pol_sf"/>
</dbReference>
<comment type="caution">
    <text evidence="3">The sequence shown here is derived from an EMBL/GenBank/DDBJ whole genome shotgun (WGS) entry which is preliminary data.</text>
</comment>
<dbReference type="AlphaFoldDB" id="A0A5D3DRZ6"/>
<evidence type="ECO:0000313" key="3">
    <source>
        <dbReference type="EMBL" id="TYK26199.1"/>
    </source>
</evidence>
<evidence type="ECO:0000259" key="2">
    <source>
        <dbReference type="Pfam" id="PF17919"/>
    </source>
</evidence>